<sequence>MLIGEHFRDVRYSQNLTQKEMAAGIVNRSFYSRVENGSSSITVDSLMKILYKHELSITEFLHDFGNAEPKLGVYQDKITAAYINKDIVALKEIYFHFKYEDARIKKLLQFLIDELNGVATKKQFKQLNYIFFKQNKWDEETLWLIFHIMGWYEPDDLQNLIDVIIKKCNREETTDRMKQLMVRLAIRYLDICVKQDRNDDEVKEIFTLLKSLPNTSEMRMYKIIAVYYDKLFHHQYDEADDIAIMLKNM</sequence>
<gene>
    <name evidence="2" type="ORF">IV44_GL000514</name>
</gene>
<evidence type="ECO:0000313" key="3">
    <source>
        <dbReference type="Proteomes" id="UP000051529"/>
    </source>
</evidence>
<dbReference type="Gene3D" id="1.10.260.40">
    <property type="entry name" value="lambda repressor-like DNA-binding domains"/>
    <property type="match status" value="1"/>
</dbReference>
<dbReference type="InterPro" id="IPR010982">
    <property type="entry name" value="Lambda_DNA-bd_dom_sf"/>
</dbReference>
<dbReference type="PANTHER" id="PTHR37038">
    <property type="entry name" value="TRANSCRIPTIONAL REGULATOR-RELATED"/>
    <property type="match status" value="1"/>
</dbReference>
<evidence type="ECO:0000259" key="1">
    <source>
        <dbReference type="PROSITE" id="PS50943"/>
    </source>
</evidence>
<organism evidence="2 3">
    <name type="scientific">Lactobacillus amylovorus subsp. animalium DSM 16698</name>
    <dbReference type="NCBI Taxonomy" id="695563"/>
    <lineage>
        <taxon>Bacteria</taxon>
        <taxon>Bacillati</taxon>
        <taxon>Bacillota</taxon>
        <taxon>Bacilli</taxon>
        <taxon>Lactobacillales</taxon>
        <taxon>Lactobacillaceae</taxon>
        <taxon>Lactobacillus</taxon>
        <taxon>Lactobacillus amylovorus subsp. animalium</taxon>
    </lineage>
</organism>
<dbReference type="PATRIC" id="fig|695563.3.peg.563"/>
<dbReference type="AlphaFoldDB" id="A0A0R2KTM1"/>
<comment type="caution">
    <text evidence="2">The sequence shown here is derived from an EMBL/GenBank/DDBJ whole genome shotgun (WGS) entry which is preliminary data.</text>
</comment>
<dbReference type="GO" id="GO:0003677">
    <property type="term" value="F:DNA binding"/>
    <property type="evidence" value="ECO:0007669"/>
    <property type="project" value="InterPro"/>
</dbReference>
<dbReference type="EMBL" id="JQBQ01000002">
    <property type="protein sequence ID" value="KRN92927.1"/>
    <property type="molecule type" value="Genomic_DNA"/>
</dbReference>
<proteinExistence type="predicted"/>
<accession>A0A0R2KTM1</accession>
<name>A0A0R2KTM1_LACAM</name>
<protein>
    <recommendedName>
        <fullName evidence="1">HTH cro/C1-type domain-containing protein</fullName>
    </recommendedName>
</protein>
<dbReference type="SMART" id="SM00530">
    <property type="entry name" value="HTH_XRE"/>
    <property type="match status" value="1"/>
</dbReference>
<evidence type="ECO:0000313" key="2">
    <source>
        <dbReference type="EMBL" id="KRN92927.1"/>
    </source>
</evidence>
<dbReference type="InterPro" id="IPR053163">
    <property type="entry name" value="HTH-type_regulator_Rgg"/>
</dbReference>
<dbReference type="SUPFAM" id="SSF47413">
    <property type="entry name" value="lambda repressor-like DNA-binding domains"/>
    <property type="match status" value="1"/>
</dbReference>
<reference evidence="2 3" key="1">
    <citation type="journal article" date="2015" name="Genome Announc.">
        <title>Expanding the biotechnology potential of lactobacilli through comparative genomics of 213 strains and associated genera.</title>
        <authorList>
            <person name="Sun Z."/>
            <person name="Harris H.M."/>
            <person name="McCann A."/>
            <person name="Guo C."/>
            <person name="Argimon S."/>
            <person name="Zhang W."/>
            <person name="Yang X."/>
            <person name="Jeffery I.B."/>
            <person name="Cooney J.C."/>
            <person name="Kagawa T.F."/>
            <person name="Liu W."/>
            <person name="Song Y."/>
            <person name="Salvetti E."/>
            <person name="Wrobel A."/>
            <person name="Rasinkangas P."/>
            <person name="Parkhill J."/>
            <person name="Rea M.C."/>
            <person name="O'Sullivan O."/>
            <person name="Ritari J."/>
            <person name="Douillard F.P."/>
            <person name="Paul Ross R."/>
            <person name="Yang R."/>
            <person name="Briner A.E."/>
            <person name="Felis G.E."/>
            <person name="de Vos W.M."/>
            <person name="Barrangou R."/>
            <person name="Klaenhammer T.R."/>
            <person name="Caufield P.W."/>
            <person name="Cui Y."/>
            <person name="Zhang H."/>
            <person name="O'Toole P.W."/>
        </authorList>
    </citation>
    <scope>NUCLEOTIDE SEQUENCE [LARGE SCALE GENOMIC DNA]</scope>
    <source>
        <strain evidence="2 3">DSM 16698</strain>
    </source>
</reference>
<dbReference type="PROSITE" id="PS50943">
    <property type="entry name" value="HTH_CROC1"/>
    <property type="match status" value="1"/>
</dbReference>
<dbReference type="InterPro" id="IPR001387">
    <property type="entry name" value="Cro/C1-type_HTH"/>
</dbReference>
<dbReference type="Proteomes" id="UP000051529">
    <property type="component" value="Unassembled WGS sequence"/>
</dbReference>
<dbReference type="Pfam" id="PF01381">
    <property type="entry name" value="HTH_3"/>
    <property type="match status" value="1"/>
</dbReference>
<dbReference type="CDD" id="cd00093">
    <property type="entry name" value="HTH_XRE"/>
    <property type="match status" value="1"/>
</dbReference>
<feature type="domain" description="HTH cro/C1-type" evidence="1">
    <location>
        <begin position="7"/>
        <end position="60"/>
    </location>
</feature>
<dbReference type="RefSeq" id="WP_056984930.1">
    <property type="nucleotide sequence ID" value="NZ_JQBQ01000002.1"/>
</dbReference>